<reference evidence="15 17" key="3">
    <citation type="submission" date="2020-03" db="EMBL/GenBank/DDBJ databases">
        <title>Soil Listeria distribution.</title>
        <authorList>
            <person name="Liao J."/>
            <person name="Wiedmann M."/>
        </authorList>
    </citation>
    <scope>NUCLEOTIDE SEQUENCE [LARGE SCALE GENOMIC DNA]</scope>
    <source>
        <strain evidence="15 17">FSL L7-1523</strain>
    </source>
</reference>
<evidence type="ECO:0000313" key="15">
    <source>
        <dbReference type="EMBL" id="MBC1502012.1"/>
    </source>
</evidence>
<dbReference type="EMBL" id="CP011102">
    <property type="protein sequence ID" value="AQY51130.1"/>
    <property type="molecule type" value="Genomic_DNA"/>
</dbReference>
<evidence type="ECO:0000256" key="11">
    <source>
        <dbReference type="ARBA" id="ARBA00060755"/>
    </source>
</evidence>
<dbReference type="Gene3D" id="3.40.50.800">
    <property type="entry name" value="Anticodon-binding domain"/>
    <property type="match status" value="1"/>
</dbReference>
<dbReference type="Pfam" id="PF03129">
    <property type="entry name" value="HGTP_anticodon"/>
    <property type="match status" value="1"/>
</dbReference>
<dbReference type="AlphaFoldDB" id="A0A1S7FUS8"/>
<dbReference type="InterPro" id="IPR045864">
    <property type="entry name" value="aa-tRNA-synth_II/BPL/LPL"/>
</dbReference>
<dbReference type="CDD" id="cd04334">
    <property type="entry name" value="ProRS-INS"/>
    <property type="match status" value="1"/>
</dbReference>
<protein>
    <recommendedName>
        <fullName evidence="12">Proline--tRNA ligase</fullName>
        <ecNumber evidence="12">6.1.1.15</ecNumber>
    </recommendedName>
    <alternativeName>
        <fullName evidence="12">Prolyl-tRNA synthetase</fullName>
        <shortName evidence="12">ProRS</shortName>
    </alternativeName>
</protein>
<dbReference type="GO" id="GO:0016740">
    <property type="term" value="F:transferase activity"/>
    <property type="evidence" value="ECO:0007669"/>
    <property type="project" value="UniProtKB-ARBA"/>
</dbReference>
<evidence type="ECO:0000256" key="1">
    <source>
        <dbReference type="ARBA" id="ARBA00004496"/>
    </source>
</evidence>
<dbReference type="CDD" id="cd00779">
    <property type="entry name" value="ProRS_core_prok"/>
    <property type="match status" value="1"/>
</dbReference>
<evidence type="ECO:0000256" key="7">
    <source>
        <dbReference type="ARBA" id="ARBA00022917"/>
    </source>
</evidence>
<dbReference type="EMBL" id="JAARRL010000037">
    <property type="protein sequence ID" value="MBC1502012.1"/>
    <property type="molecule type" value="Genomic_DNA"/>
</dbReference>
<evidence type="ECO:0000256" key="9">
    <source>
        <dbReference type="ARBA" id="ARBA00047671"/>
    </source>
</evidence>
<dbReference type="FunFam" id="3.30.930.10:FF:000065">
    <property type="entry name" value="Proline--tRNA ligase"/>
    <property type="match status" value="1"/>
</dbReference>
<evidence type="ECO:0000313" key="14">
    <source>
        <dbReference type="EMBL" id="AQY51130.1"/>
    </source>
</evidence>
<dbReference type="CDD" id="cd00861">
    <property type="entry name" value="ProRS_anticodon_short"/>
    <property type="match status" value="1"/>
</dbReference>
<dbReference type="InterPro" id="IPR007214">
    <property type="entry name" value="YbaK/aa-tRNA-synth-assoc-dom"/>
</dbReference>
<dbReference type="GO" id="GO:0004827">
    <property type="term" value="F:proline-tRNA ligase activity"/>
    <property type="evidence" value="ECO:0007669"/>
    <property type="project" value="UniProtKB-UniRule"/>
</dbReference>
<dbReference type="Proteomes" id="UP000223060">
    <property type="component" value="Chromosome"/>
</dbReference>
<dbReference type="FunFam" id="3.40.50.800:FF:000011">
    <property type="entry name" value="Proline--tRNA ligase"/>
    <property type="match status" value="1"/>
</dbReference>
<dbReference type="InterPro" id="IPR006195">
    <property type="entry name" value="aa-tRNA-synth_II"/>
</dbReference>
<dbReference type="InterPro" id="IPR004154">
    <property type="entry name" value="Anticodon-bd"/>
</dbReference>
<dbReference type="InterPro" id="IPR033730">
    <property type="entry name" value="ProRS_core_prok"/>
</dbReference>
<accession>A0A1S7FUS8</accession>
<comment type="domain">
    <text evidence="12">Consists of three domains: the N-terminal catalytic domain, the editing domain and the C-terminal anticodon-binding domain.</text>
</comment>
<keyword evidence="3 12" id="KW-0963">Cytoplasm</keyword>
<keyword evidence="5 12" id="KW-0547">Nucleotide-binding</keyword>
<dbReference type="SUPFAM" id="SSF55681">
    <property type="entry name" value="Class II aaRS and biotin synthetases"/>
    <property type="match status" value="1"/>
</dbReference>
<keyword evidence="8 12" id="KW-0030">Aminoacyl-tRNA synthetase</keyword>
<dbReference type="NCBIfam" id="TIGR00409">
    <property type="entry name" value="proS_fam_II"/>
    <property type="match status" value="1"/>
</dbReference>
<dbReference type="GO" id="GO:0140096">
    <property type="term" value="F:catalytic activity, acting on a protein"/>
    <property type="evidence" value="ECO:0007669"/>
    <property type="project" value="UniProtKB-ARBA"/>
</dbReference>
<dbReference type="Pfam" id="PF04073">
    <property type="entry name" value="tRNA_edit"/>
    <property type="match status" value="1"/>
</dbReference>
<dbReference type="GO" id="GO:0006433">
    <property type="term" value="P:prolyl-tRNA aminoacylation"/>
    <property type="evidence" value="ECO:0007669"/>
    <property type="project" value="UniProtKB-UniRule"/>
</dbReference>
<dbReference type="InterPro" id="IPR004500">
    <property type="entry name" value="Pro-tRNA-synth_IIa_bac-type"/>
</dbReference>
<dbReference type="InterPro" id="IPR002316">
    <property type="entry name" value="Pro-tRNA-ligase_IIa"/>
</dbReference>
<organism evidence="14 16">
    <name type="scientific">Listeria weihenstephanensis</name>
    <dbReference type="NCBI Taxonomy" id="1006155"/>
    <lineage>
        <taxon>Bacteria</taxon>
        <taxon>Bacillati</taxon>
        <taxon>Bacillota</taxon>
        <taxon>Bacilli</taxon>
        <taxon>Bacillales</taxon>
        <taxon>Listeriaceae</taxon>
        <taxon>Listeria</taxon>
    </lineage>
</organism>
<comment type="function">
    <text evidence="10 12">Catalyzes the attachment of proline to tRNA(Pro) in a two-step reaction: proline is first activated by ATP to form Pro-AMP and then transferred to the acceptor end of tRNA(Pro). As ProRS can inadvertently accommodate and process non-cognate amino acids such as alanine and cysteine, to avoid such errors it has two additional distinct editing activities against alanine. One activity is designated as 'pretransfer' editing and involves the tRNA(Pro)-independent hydrolysis of activated Ala-AMP. The other activity is designated 'posttransfer' editing and involves deacylation of mischarged Ala-tRNA(Pro). The misacylated Cys-tRNA(Pro) is not edited by ProRS.</text>
</comment>
<reference evidence="16" key="2">
    <citation type="submission" date="2015-03" db="EMBL/GenBank/DDBJ databases">
        <authorList>
            <person name="Ferrari E."/>
            <person name="Walter M.C."/>
            <person name="Huptas C."/>
            <person name="Scherer S."/>
            <person name="Mueller-Herbst S."/>
        </authorList>
    </citation>
    <scope>NUCLEOTIDE SEQUENCE [LARGE SCALE GENOMIC DNA]</scope>
    <source>
        <strain evidence="16">LWP01</strain>
    </source>
</reference>
<evidence type="ECO:0000256" key="4">
    <source>
        <dbReference type="ARBA" id="ARBA00022598"/>
    </source>
</evidence>
<dbReference type="PANTHER" id="PTHR42753">
    <property type="entry name" value="MITOCHONDRIAL RIBOSOME PROTEIN L39/PROLYL-TRNA LIGASE FAMILY MEMBER"/>
    <property type="match status" value="1"/>
</dbReference>
<dbReference type="GO" id="GO:0005829">
    <property type="term" value="C:cytosol"/>
    <property type="evidence" value="ECO:0007669"/>
    <property type="project" value="TreeGrafter"/>
</dbReference>
<dbReference type="InterPro" id="IPR044140">
    <property type="entry name" value="ProRS_anticodon_short"/>
</dbReference>
<dbReference type="PRINTS" id="PR01046">
    <property type="entry name" value="TRNASYNTHPRO"/>
</dbReference>
<sequence length="570" mass="64002">MRQTLSFIPTLKEVPADAEVKSHQLLLRAGYIRQTASGIYSYLPLAKLTLQKIETIIREELNRIDAVELLLPALQPAELWQESGRWEDYGSELMRMKDRNSRDFALGPTHEEVITSLLRDEVKSYKRLPLTMYQIQTKFRDELRPRFGLLRGREFIMKDAYSFHATEESLDATYEKMYQAYSNIFKRCGLDFRAVIADSGSIGGNETKEFIVLSDIGEDTIAYSDASDYAANVEMAPVMYMEKKSHEEEGELEKVATPDQKTIADIVSFFDIPIEKTVKSMLYVLDEDEVIMVLVRGDHEVNDIKIKNALSATTVELASNEQAIELLGSGFGSLGPIGVPEHVRIFADNDVQDIVNAVVGANEEGYHITNTQPKRDFNVHTYFDLRLIKEGDLSPDGHGVIKFAEGIEVGHIFKLGTKYSEAMNATFLDENGRSNPFIMGCYGIGVSRLLSAIAEQQADESGLVWDRNISPLDLHLIPVNMKSEEQVQFAEELYASLQEMGYSVLLDDRSERAGVKFADADLIGLPMRVTVGKKASEGIVEVKIRKTGEMIEVRKDELMNTLPILLGENA</sequence>
<feature type="domain" description="Aminoacyl-transfer RNA synthetases class-II family profile" evidence="13">
    <location>
        <begin position="51"/>
        <end position="478"/>
    </location>
</feature>
<evidence type="ECO:0000313" key="17">
    <source>
        <dbReference type="Proteomes" id="UP000564536"/>
    </source>
</evidence>
<dbReference type="PIRSF" id="PIRSF001535">
    <property type="entry name" value="ProRS_1"/>
    <property type="match status" value="1"/>
</dbReference>
<keyword evidence="7 12" id="KW-0648">Protein biosynthesis</keyword>
<dbReference type="GO" id="GO:0002161">
    <property type="term" value="F:aminoacyl-tRNA deacylase activity"/>
    <property type="evidence" value="ECO:0007669"/>
    <property type="project" value="InterPro"/>
</dbReference>
<gene>
    <name evidence="12" type="primary">proS</name>
    <name evidence="15" type="ORF">HB943_15530</name>
    <name evidence="14" type="ORF">UE46_08775</name>
</gene>
<evidence type="ECO:0000256" key="10">
    <source>
        <dbReference type="ARBA" id="ARBA00053664"/>
    </source>
</evidence>
<comment type="subunit">
    <text evidence="2 12">Homodimer.</text>
</comment>
<dbReference type="Proteomes" id="UP000564536">
    <property type="component" value="Unassembled WGS sequence"/>
</dbReference>
<comment type="catalytic activity">
    <reaction evidence="9 12">
        <text>tRNA(Pro) + L-proline + ATP = L-prolyl-tRNA(Pro) + AMP + diphosphate</text>
        <dbReference type="Rhea" id="RHEA:14305"/>
        <dbReference type="Rhea" id="RHEA-COMP:9700"/>
        <dbReference type="Rhea" id="RHEA-COMP:9702"/>
        <dbReference type="ChEBI" id="CHEBI:30616"/>
        <dbReference type="ChEBI" id="CHEBI:33019"/>
        <dbReference type="ChEBI" id="CHEBI:60039"/>
        <dbReference type="ChEBI" id="CHEBI:78442"/>
        <dbReference type="ChEBI" id="CHEBI:78532"/>
        <dbReference type="ChEBI" id="CHEBI:456215"/>
        <dbReference type="EC" id="6.1.1.15"/>
    </reaction>
</comment>
<dbReference type="NCBIfam" id="NF006625">
    <property type="entry name" value="PRK09194.1"/>
    <property type="match status" value="1"/>
</dbReference>
<evidence type="ECO:0000256" key="6">
    <source>
        <dbReference type="ARBA" id="ARBA00022840"/>
    </source>
</evidence>
<dbReference type="PANTHER" id="PTHR42753:SF2">
    <property type="entry name" value="PROLINE--TRNA LIGASE"/>
    <property type="match status" value="1"/>
</dbReference>
<name>A0A1S7FUS8_9LIST</name>
<dbReference type="InterPro" id="IPR050062">
    <property type="entry name" value="Pro-tRNA_synthetase"/>
</dbReference>
<dbReference type="InterPro" id="IPR023717">
    <property type="entry name" value="Pro-tRNA-Synthase_IIa_type1"/>
</dbReference>
<evidence type="ECO:0000256" key="12">
    <source>
        <dbReference type="HAMAP-Rule" id="MF_01569"/>
    </source>
</evidence>
<dbReference type="InterPro" id="IPR002314">
    <property type="entry name" value="aa-tRNA-synt_IIb"/>
</dbReference>
<evidence type="ECO:0000256" key="5">
    <source>
        <dbReference type="ARBA" id="ARBA00022741"/>
    </source>
</evidence>
<dbReference type="HAMAP" id="MF_01569">
    <property type="entry name" value="Pro_tRNA_synth_type1"/>
    <property type="match status" value="1"/>
</dbReference>
<keyword evidence="4 12" id="KW-0436">Ligase</keyword>
<dbReference type="SUPFAM" id="SSF55826">
    <property type="entry name" value="YbaK/ProRS associated domain"/>
    <property type="match status" value="1"/>
</dbReference>
<dbReference type="Gene3D" id="3.30.930.10">
    <property type="entry name" value="Bira Bifunctional Protein, Domain 2"/>
    <property type="match status" value="2"/>
</dbReference>
<dbReference type="PROSITE" id="PS50862">
    <property type="entry name" value="AA_TRNA_LIGASE_II"/>
    <property type="match status" value="1"/>
</dbReference>
<comment type="subcellular location">
    <subcellularLocation>
        <location evidence="1 12">Cytoplasm</location>
    </subcellularLocation>
</comment>
<dbReference type="RefSeq" id="WP_036061983.1">
    <property type="nucleotide sequence ID" value="NZ_CP011102.1"/>
</dbReference>
<dbReference type="InterPro" id="IPR036754">
    <property type="entry name" value="YbaK/aa-tRNA-synt-asso_dom_sf"/>
</dbReference>
<dbReference type="FunFam" id="3.30.930.10:FF:000043">
    <property type="entry name" value="Proline--tRNA ligase"/>
    <property type="match status" value="1"/>
</dbReference>
<keyword evidence="6 12" id="KW-0067">ATP-binding</keyword>
<dbReference type="KEGG" id="lwi:UE46_08775"/>
<dbReference type="InterPro" id="IPR036621">
    <property type="entry name" value="Anticodon-bd_dom_sf"/>
</dbReference>
<evidence type="ECO:0000256" key="8">
    <source>
        <dbReference type="ARBA" id="ARBA00023146"/>
    </source>
</evidence>
<evidence type="ECO:0000256" key="3">
    <source>
        <dbReference type="ARBA" id="ARBA00022490"/>
    </source>
</evidence>
<keyword evidence="16" id="KW-1185">Reference proteome</keyword>
<dbReference type="EC" id="6.1.1.15" evidence="12"/>
<evidence type="ECO:0000313" key="16">
    <source>
        <dbReference type="Proteomes" id="UP000223060"/>
    </source>
</evidence>
<dbReference type="SUPFAM" id="SSF52954">
    <property type="entry name" value="Class II aaRS ABD-related"/>
    <property type="match status" value="1"/>
</dbReference>
<dbReference type="Pfam" id="PF00587">
    <property type="entry name" value="tRNA-synt_2b"/>
    <property type="match status" value="1"/>
</dbReference>
<evidence type="ECO:0000259" key="13">
    <source>
        <dbReference type="PROSITE" id="PS50862"/>
    </source>
</evidence>
<reference evidence="14" key="1">
    <citation type="submission" date="2015-03" db="EMBL/GenBank/DDBJ databases">
        <authorList>
            <person name="Murphy D."/>
        </authorList>
    </citation>
    <scope>NUCLEOTIDE SEQUENCE [LARGE SCALE GENOMIC DNA]</scope>
    <source>
        <strain evidence="14">WS 4560</strain>
    </source>
</reference>
<proteinExistence type="inferred from homology"/>
<comment type="similarity">
    <text evidence="11 12">Belongs to the class-II aminoacyl-tRNA synthetase family. ProS type 1 subfamily.</text>
</comment>
<dbReference type="GO" id="GO:0005524">
    <property type="term" value="F:ATP binding"/>
    <property type="evidence" value="ECO:0007669"/>
    <property type="project" value="UniProtKB-UniRule"/>
</dbReference>
<evidence type="ECO:0000256" key="2">
    <source>
        <dbReference type="ARBA" id="ARBA00011738"/>
    </source>
</evidence>